<protein>
    <submittedName>
        <fullName evidence="9">Transposon Tn3 resolvase</fullName>
    </submittedName>
</protein>
<keyword evidence="2" id="KW-0229">DNA integration</keyword>
<evidence type="ECO:0000259" key="8">
    <source>
        <dbReference type="PROSITE" id="PS51736"/>
    </source>
</evidence>
<feature type="compositionally biased region" description="Basic residues" evidence="7">
    <location>
        <begin position="155"/>
        <end position="164"/>
    </location>
</feature>
<dbReference type="Pfam" id="PF02796">
    <property type="entry name" value="HTH_7"/>
    <property type="match status" value="1"/>
</dbReference>
<proteinExistence type="inferred from homology"/>
<dbReference type="GO" id="GO:0003677">
    <property type="term" value="F:DNA binding"/>
    <property type="evidence" value="ECO:0007669"/>
    <property type="project" value="UniProtKB-KW"/>
</dbReference>
<evidence type="ECO:0000256" key="3">
    <source>
        <dbReference type="ARBA" id="ARBA00023125"/>
    </source>
</evidence>
<dbReference type="PROSITE" id="PS51736">
    <property type="entry name" value="RECOMBINASES_3"/>
    <property type="match status" value="1"/>
</dbReference>
<keyword evidence="4" id="KW-0233">DNA recombination</keyword>
<evidence type="ECO:0000256" key="7">
    <source>
        <dbReference type="SAM" id="MobiDB-lite"/>
    </source>
</evidence>
<evidence type="ECO:0000256" key="5">
    <source>
        <dbReference type="PIRSR" id="PIRSR606118-50"/>
    </source>
</evidence>
<dbReference type="InterPro" id="IPR006119">
    <property type="entry name" value="Resolv_N"/>
</dbReference>
<dbReference type="OrthoDB" id="266184at2"/>
<dbReference type="SUPFAM" id="SSF53041">
    <property type="entry name" value="Resolvase-like"/>
    <property type="match status" value="1"/>
</dbReference>
<keyword evidence="3" id="KW-0238">DNA-binding</keyword>
<sequence length="203" mass="22538">MPSARRIAAYIRVSTVSQNLAGQKAAIKRWLKGQGIAAKDVQWFEDKKSGDNTDRPAFKAMQQAVFDGEVKTIVVYKLDRVSRKIAEGLNVLQEWLDKGIRVVSVTQQFDFSGTTGKLVAAVLLGIAEMEQEARRERQQEGIEEAKKNGVYKKNGERRRGHRKITPKLVATLHAEGMSASKIASDFGIARSTVYKYLGEVANA</sequence>
<dbReference type="Gene3D" id="1.10.10.60">
    <property type="entry name" value="Homeodomain-like"/>
    <property type="match status" value="1"/>
</dbReference>
<dbReference type="PROSITE" id="PS00397">
    <property type="entry name" value="RECOMBINASES_1"/>
    <property type="match status" value="1"/>
</dbReference>
<dbReference type="Pfam" id="PF00239">
    <property type="entry name" value="Resolvase"/>
    <property type="match status" value="1"/>
</dbReference>
<dbReference type="InterPro" id="IPR009057">
    <property type="entry name" value="Homeodomain-like_sf"/>
</dbReference>
<evidence type="ECO:0000256" key="6">
    <source>
        <dbReference type="PROSITE-ProRule" id="PRU10137"/>
    </source>
</evidence>
<dbReference type="InterPro" id="IPR050639">
    <property type="entry name" value="SSR_resolvase"/>
</dbReference>
<dbReference type="Proteomes" id="UP000316476">
    <property type="component" value="Unassembled WGS sequence"/>
</dbReference>
<evidence type="ECO:0000313" key="9">
    <source>
        <dbReference type="EMBL" id="TWU59621.1"/>
    </source>
</evidence>
<evidence type="ECO:0000256" key="4">
    <source>
        <dbReference type="ARBA" id="ARBA00023172"/>
    </source>
</evidence>
<dbReference type="InterPro" id="IPR006118">
    <property type="entry name" value="Recombinase_CS"/>
</dbReference>
<dbReference type="PANTHER" id="PTHR30461:SF26">
    <property type="entry name" value="RESOLVASE HOMOLOG YNEB"/>
    <property type="match status" value="1"/>
</dbReference>
<evidence type="ECO:0000256" key="1">
    <source>
        <dbReference type="ARBA" id="ARBA00009913"/>
    </source>
</evidence>
<dbReference type="GO" id="GO:0000150">
    <property type="term" value="F:DNA strand exchange activity"/>
    <property type="evidence" value="ECO:0007669"/>
    <property type="project" value="InterPro"/>
</dbReference>
<name>A0A5C6FHU9_9PLAN</name>
<comment type="similarity">
    <text evidence="1">Belongs to the site-specific recombinase resolvase family.</text>
</comment>
<dbReference type="CDD" id="cd03768">
    <property type="entry name" value="SR_ResInv"/>
    <property type="match status" value="1"/>
</dbReference>
<dbReference type="RefSeq" id="WP_146416540.1">
    <property type="nucleotide sequence ID" value="NZ_SJPZ01000005.1"/>
</dbReference>
<evidence type="ECO:0000256" key="2">
    <source>
        <dbReference type="ARBA" id="ARBA00022908"/>
    </source>
</evidence>
<gene>
    <name evidence="9" type="primary">tnpR</name>
    <name evidence="9" type="ORF">V7x_55310</name>
</gene>
<feature type="active site" description="O-(5'-phospho-DNA)-serine intermediate" evidence="5 6">
    <location>
        <position position="14"/>
    </location>
</feature>
<reference evidence="9 10" key="1">
    <citation type="submission" date="2019-02" db="EMBL/GenBank/DDBJ databases">
        <title>Deep-cultivation of Planctomycetes and their phenomic and genomic characterization uncovers novel biology.</title>
        <authorList>
            <person name="Wiegand S."/>
            <person name="Jogler M."/>
            <person name="Boedeker C."/>
            <person name="Pinto D."/>
            <person name="Vollmers J."/>
            <person name="Rivas-Marin E."/>
            <person name="Kohn T."/>
            <person name="Peeters S.H."/>
            <person name="Heuer A."/>
            <person name="Rast P."/>
            <person name="Oberbeckmann S."/>
            <person name="Bunk B."/>
            <person name="Jeske O."/>
            <person name="Meyerdierks A."/>
            <person name="Storesund J.E."/>
            <person name="Kallscheuer N."/>
            <person name="Luecker S."/>
            <person name="Lage O.M."/>
            <person name="Pohl T."/>
            <person name="Merkel B.J."/>
            <person name="Hornburger P."/>
            <person name="Mueller R.-W."/>
            <person name="Bruemmer F."/>
            <person name="Labrenz M."/>
            <person name="Spormann A.M."/>
            <person name="Op Den Camp H."/>
            <person name="Overmann J."/>
            <person name="Amann R."/>
            <person name="Jetten M.S.M."/>
            <person name="Mascher T."/>
            <person name="Medema M.H."/>
            <person name="Devos D.P."/>
            <person name="Kaster A.-K."/>
            <person name="Ovreas L."/>
            <person name="Rohde M."/>
            <person name="Galperin M.Y."/>
            <person name="Jogler C."/>
        </authorList>
    </citation>
    <scope>NUCLEOTIDE SEQUENCE [LARGE SCALE GENOMIC DNA]</scope>
    <source>
        <strain evidence="9 10">V7</strain>
    </source>
</reference>
<comment type="caution">
    <text evidence="9">The sequence shown here is derived from an EMBL/GenBank/DDBJ whole genome shotgun (WGS) entry which is preliminary data.</text>
</comment>
<feature type="domain" description="Resolvase/invertase-type recombinase catalytic" evidence="8">
    <location>
        <begin position="6"/>
        <end position="149"/>
    </location>
</feature>
<feature type="region of interest" description="Disordered" evidence="7">
    <location>
        <begin position="137"/>
        <end position="164"/>
    </location>
</feature>
<dbReference type="InterPro" id="IPR006120">
    <property type="entry name" value="Resolvase_HTH_dom"/>
</dbReference>
<dbReference type="InterPro" id="IPR036162">
    <property type="entry name" value="Resolvase-like_N_sf"/>
</dbReference>
<dbReference type="EMBL" id="SJPZ01000005">
    <property type="protein sequence ID" value="TWU59621.1"/>
    <property type="molecule type" value="Genomic_DNA"/>
</dbReference>
<organism evidence="9 10">
    <name type="scientific">Crateriforma conspicua</name>
    <dbReference type="NCBI Taxonomy" id="2527996"/>
    <lineage>
        <taxon>Bacteria</taxon>
        <taxon>Pseudomonadati</taxon>
        <taxon>Planctomycetota</taxon>
        <taxon>Planctomycetia</taxon>
        <taxon>Planctomycetales</taxon>
        <taxon>Planctomycetaceae</taxon>
        <taxon>Crateriforma</taxon>
    </lineage>
</organism>
<dbReference type="SUPFAM" id="SSF46689">
    <property type="entry name" value="Homeodomain-like"/>
    <property type="match status" value="1"/>
</dbReference>
<dbReference type="Gene3D" id="3.40.50.1390">
    <property type="entry name" value="Resolvase, N-terminal catalytic domain"/>
    <property type="match status" value="1"/>
</dbReference>
<evidence type="ECO:0000313" key="10">
    <source>
        <dbReference type="Proteomes" id="UP000316476"/>
    </source>
</evidence>
<dbReference type="SMART" id="SM00857">
    <property type="entry name" value="Resolvase"/>
    <property type="match status" value="1"/>
</dbReference>
<dbReference type="PANTHER" id="PTHR30461">
    <property type="entry name" value="DNA-INVERTASE FROM LAMBDOID PROPHAGE"/>
    <property type="match status" value="1"/>
</dbReference>
<dbReference type="GO" id="GO:0015074">
    <property type="term" value="P:DNA integration"/>
    <property type="evidence" value="ECO:0007669"/>
    <property type="project" value="UniProtKB-KW"/>
</dbReference>
<feature type="compositionally biased region" description="Basic and acidic residues" evidence="7">
    <location>
        <begin position="137"/>
        <end position="147"/>
    </location>
</feature>
<dbReference type="AlphaFoldDB" id="A0A5C6FHU9"/>
<accession>A0A5C6FHU9</accession>